<dbReference type="Pfam" id="PF00005">
    <property type="entry name" value="ABC_tran"/>
    <property type="match status" value="1"/>
</dbReference>
<dbReference type="RefSeq" id="WP_202806951.1">
    <property type="nucleotide sequence ID" value="NZ_JDUT01000001.1"/>
</dbReference>
<reference evidence="5 6" key="1">
    <citation type="submission" date="2014-03" db="EMBL/GenBank/DDBJ databases">
        <title>Genomics of Bifidobacteria.</title>
        <authorList>
            <person name="Ventura M."/>
            <person name="Milani C."/>
            <person name="Lugli G.A."/>
        </authorList>
    </citation>
    <scope>NUCLEOTIDE SEQUENCE [LARGE SCALE GENOMIC DNA]</scope>
    <source>
        <strain evidence="5 6">DSM 23967</strain>
    </source>
</reference>
<keyword evidence="5" id="KW-0378">Hydrolase</keyword>
<dbReference type="GO" id="GO:0005524">
    <property type="term" value="F:ATP binding"/>
    <property type="evidence" value="ECO:0007669"/>
    <property type="project" value="UniProtKB-KW"/>
</dbReference>
<dbReference type="InterPro" id="IPR003439">
    <property type="entry name" value="ABC_transporter-like_ATP-bd"/>
</dbReference>
<dbReference type="SUPFAM" id="SSF52540">
    <property type="entry name" value="P-loop containing nucleoside triphosphate hydrolases"/>
    <property type="match status" value="1"/>
</dbReference>
<evidence type="ECO:0000256" key="2">
    <source>
        <dbReference type="ARBA" id="ARBA00022741"/>
    </source>
</evidence>
<organism evidence="5 6">
    <name type="scientific">Bifidobacterium saguini DSM 23967</name>
    <dbReference type="NCBI Taxonomy" id="1437607"/>
    <lineage>
        <taxon>Bacteria</taxon>
        <taxon>Bacillati</taxon>
        <taxon>Actinomycetota</taxon>
        <taxon>Actinomycetes</taxon>
        <taxon>Bifidobacteriales</taxon>
        <taxon>Bifidobacteriaceae</taxon>
        <taxon>Bifidobacterium</taxon>
    </lineage>
</organism>
<sequence>MANDNALTWGELTEKKTMDDQGVAVDIRGVNKRFVTQQGDHVTALHDINLTINKHDFICVVGRSGCGKTTLLNMLAGFEKPSDGELISGGVAINGPSPKRGVVFQKPPLYPWLTVRKNVEFGMKMQGVPAAERKEKADHFLDLVGLTSAADRRPYELSGGMQQRAQIARVLATEPDLILMDEPYGALDALTREKLQNELLRIWRERHSTVFFITHSVDEAIFLATRVIVMSAHPGTVKMDIPITLPRDPDDPDNMEKVRAMPEFVKLREEITQAIYVQDDQE</sequence>
<dbReference type="InterPro" id="IPR050166">
    <property type="entry name" value="ABC_transporter_ATP-bind"/>
</dbReference>
<dbReference type="Proteomes" id="UP000029066">
    <property type="component" value="Unassembled WGS sequence"/>
</dbReference>
<keyword evidence="2" id="KW-0547">Nucleotide-binding</keyword>
<dbReference type="InterPro" id="IPR027417">
    <property type="entry name" value="P-loop_NTPase"/>
</dbReference>
<proteinExistence type="predicted"/>
<evidence type="ECO:0000256" key="3">
    <source>
        <dbReference type="ARBA" id="ARBA00022840"/>
    </source>
</evidence>
<dbReference type="CDD" id="cd03293">
    <property type="entry name" value="ABC_NrtD_SsuB_transporters"/>
    <property type="match status" value="1"/>
</dbReference>
<dbReference type="PANTHER" id="PTHR42788">
    <property type="entry name" value="TAURINE IMPORT ATP-BINDING PROTEIN-RELATED"/>
    <property type="match status" value="1"/>
</dbReference>
<dbReference type="AlphaFoldDB" id="A0A087DAY0"/>
<feature type="domain" description="ABC transporter" evidence="4">
    <location>
        <begin position="25"/>
        <end position="257"/>
    </location>
</feature>
<keyword evidence="1" id="KW-0813">Transport</keyword>
<dbReference type="EMBL" id="JGZN01000007">
    <property type="protein sequence ID" value="KFI92680.1"/>
    <property type="molecule type" value="Genomic_DNA"/>
</dbReference>
<keyword evidence="3 5" id="KW-0067">ATP-binding</keyword>
<comment type="caution">
    <text evidence="5">The sequence shown here is derived from an EMBL/GenBank/DDBJ whole genome shotgun (WGS) entry which is preliminary data.</text>
</comment>
<dbReference type="SMART" id="SM00382">
    <property type="entry name" value="AAA"/>
    <property type="match status" value="1"/>
</dbReference>
<accession>A0A087DAY0</accession>
<dbReference type="PROSITE" id="PS00211">
    <property type="entry name" value="ABC_TRANSPORTER_1"/>
    <property type="match status" value="1"/>
</dbReference>
<dbReference type="Gene3D" id="3.40.50.300">
    <property type="entry name" value="P-loop containing nucleotide triphosphate hydrolases"/>
    <property type="match status" value="1"/>
</dbReference>
<evidence type="ECO:0000256" key="1">
    <source>
        <dbReference type="ARBA" id="ARBA00022448"/>
    </source>
</evidence>
<evidence type="ECO:0000259" key="4">
    <source>
        <dbReference type="PROSITE" id="PS50893"/>
    </source>
</evidence>
<dbReference type="GO" id="GO:0016887">
    <property type="term" value="F:ATP hydrolysis activity"/>
    <property type="evidence" value="ECO:0007669"/>
    <property type="project" value="InterPro"/>
</dbReference>
<dbReference type="InterPro" id="IPR017871">
    <property type="entry name" value="ABC_transporter-like_CS"/>
</dbReference>
<name>A0A087DAY0_9BIFI</name>
<dbReference type="PROSITE" id="PS50893">
    <property type="entry name" value="ABC_TRANSPORTER_2"/>
    <property type="match status" value="1"/>
</dbReference>
<dbReference type="STRING" id="1437607.BISA_0372"/>
<gene>
    <name evidence="5" type="ORF">BISA_0372</name>
</gene>
<evidence type="ECO:0000313" key="5">
    <source>
        <dbReference type="EMBL" id="KFI92680.1"/>
    </source>
</evidence>
<evidence type="ECO:0000313" key="6">
    <source>
        <dbReference type="Proteomes" id="UP000029066"/>
    </source>
</evidence>
<dbReference type="InterPro" id="IPR003593">
    <property type="entry name" value="AAA+_ATPase"/>
</dbReference>
<dbReference type="EC" id="3.6.3.36" evidence="5"/>
<protein>
    <submittedName>
        <fullName evidence="5">ABC transporter ATP-binding protein</fullName>
        <ecNumber evidence="5">3.6.3.36</ecNumber>
    </submittedName>
</protein>
<dbReference type="PANTHER" id="PTHR42788:SF13">
    <property type="entry name" value="ALIPHATIC SULFONATES IMPORT ATP-BINDING PROTEIN SSUB"/>
    <property type="match status" value="1"/>
</dbReference>